<evidence type="ECO:0000256" key="2">
    <source>
        <dbReference type="ARBA" id="ARBA00022737"/>
    </source>
</evidence>
<dbReference type="SMART" id="SM00320">
    <property type="entry name" value="WD40"/>
    <property type="match status" value="6"/>
</dbReference>
<evidence type="ECO:0000313" key="5">
    <source>
        <dbReference type="EMBL" id="RKF57908.1"/>
    </source>
</evidence>
<dbReference type="PANTHER" id="PTHR22839:SF0">
    <property type="entry name" value="THO COMPLEX SUBUNIT 3"/>
    <property type="match status" value="1"/>
</dbReference>
<dbReference type="InterPro" id="IPR040132">
    <property type="entry name" value="Tex1/THOC3"/>
</dbReference>
<comment type="similarity">
    <text evidence="3">Belongs to the THOC3 family.</text>
</comment>
<protein>
    <submittedName>
        <fullName evidence="5">THO complex subunit 3</fullName>
    </submittedName>
</protein>
<organism evidence="5 6">
    <name type="scientific">Golovinomyces cichoracearum</name>
    <dbReference type="NCBI Taxonomy" id="62708"/>
    <lineage>
        <taxon>Eukaryota</taxon>
        <taxon>Fungi</taxon>
        <taxon>Dikarya</taxon>
        <taxon>Ascomycota</taxon>
        <taxon>Pezizomycotina</taxon>
        <taxon>Leotiomycetes</taxon>
        <taxon>Erysiphales</taxon>
        <taxon>Erysiphaceae</taxon>
        <taxon>Golovinomyces</taxon>
    </lineage>
</organism>
<accession>A0A420HKE0</accession>
<dbReference type="Gene3D" id="2.130.10.10">
    <property type="entry name" value="YVTN repeat-like/Quinoprotein amine dehydrogenase"/>
    <property type="match status" value="2"/>
</dbReference>
<dbReference type="GO" id="GO:0006406">
    <property type="term" value="P:mRNA export from nucleus"/>
    <property type="evidence" value="ECO:0007669"/>
    <property type="project" value="InterPro"/>
</dbReference>
<gene>
    <name evidence="5" type="ORF">GcC1_186018</name>
</gene>
<feature type="repeat" description="WD" evidence="4">
    <location>
        <begin position="225"/>
        <end position="257"/>
    </location>
</feature>
<dbReference type="InterPro" id="IPR019775">
    <property type="entry name" value="WD40_repeat_CS"/>
</dbReference>
<dbReference type="PROSITE" id="PS00678">
    <property type="entry name" value="WD_REPEATS_1"/>
    <property type="match status" value="1"/>
</dbReference>
<dbReference type="PANTHER" id="PTHR22839">
    <property type="entry name" value="THO COMPLEX SUBUNIT 3 THO3"/>
    <property type="match status" value="1"/>
</dbReference>
<evidence type="ECO:0000313" key="6">
    <source>
        <dbReference type="Proteomes" id="UP000285405"/>
    </source>
</evidence>
<dbReference type="Pfam" id="PF00400">
    <property type="entry name" value="WD40"/>
    <property type="match status" value="3"/>
</dbReference>
<reference evidence="5 6" key="1">
    <citation type="journal article" date="2018" name="BMC Genomics">
        <title>Comparative genome analyses reveal sequence features reflecting distinct modes of host-adaptation between dicot and monocot powdery mildew.</title>
        <authorList>
            <person name="Wu Y."/>
            <person name="Ma X."/>
            <person name="Pan Z."/>
            <person name="Kale S.D."/>
            <person name="Song Y."/>
            <person name="King H."/>
            <person name="Zhang Q."/>
            <person name="Presley C."/>
            <person name="Deng X."/>
            <person name="Wei C.I."/>
            <person name="Xiao S."/>
        </authorList>
    </citation>
    <scope>NUCLEOTIDE SEQUENCE [LARGE SCALE GENOMIC DNA]</scope>
    <source>
        <strain evidence="5">UCSC1</strain>
    </source>
</reference>
<dbReference type="InterPro" id="IPR001680">
    <property type="entry name" value="WD40_rpt"/>
</dbReference>
<feature type="repeat" description="WD" evidence="4">
    <location>
        <begin position="40"/>
        <end position="81"/>
    </location>
</feature>
<feature type="repeat" description="WD" evidence="4">
    <location>
        <begin position="90"/>
        <end position="132"/>
    </location>
</feature>
<dbReference type="PRINTS" id="PR00320">
    <property type="entry name" value="GPROTEINBRPT"/>
</dbReference>
<dbReference type="EMBL" id="MCBR01018643">
    <property type="protein sequence ID" value="RKF57908.1"/>
    <property type="molecule type" value="Genomic_DNA"/>
</dbReference>
<dbReference type="InterPro" id="IPR036322">
    <property type="entry name" value="WD40_repeat_dom_sf"/>
</dbReference>
<keyword evidence="2" id="KW-0677">Repeat</keyword>
<dbReference type="GO" id="GO:0000445">
    <property type="term" value="C:THO complex part of transcription export complex"/>
    <property type="evidence" value="ECO:0007669"/>
    <property type="project" value="TreeGrafter"/>
</dbReference>
<evidence type="ECO:0000256" key="4">
    <source>
        <dbReference type="PROSITE-ProRule" id="PRU00221"/>
    </source>
</evidence>
<keyword evidence="1 4" id="KW-0853">WD repeat</keyword>
<dbReference type="InterPro" id="IPR020472">
    <property type="entry name" value="WD40_PAC1"/>
</dbReference>
<proteinExistence type="inferred from homology"/>
<dbReference type="AlphaFoldDB" id="A0A420HKE0"/>
<dbReference type="PROSITE" id="PS50082">
    <property type="entry name" value="WD_REPEATS_2"/>
    <property type="match status" value="3"/>
</dbReference>
<sequence>MAPPTRQRHSHSIGKTNFSAYLSNLKTQSYHEPIVSRVSNSHTSGSIRSIGWNPLGTLIATGASDGTVRVWNPEKPKSIYSTELNISSSKGHHRAGIEKVGFNPVKDAELCSVSNDGVVRFWDVRTKAIINEVKGLGEAFTLAWAPDGERLIVGNKADNLYVLSPTQPNPISSQQQNVQTNQISFCYGGEKIFVTTGEGRVKILSFPEFEPVYYLSYDPTTPFTLNGHTSSCITVELQPSVRFLATGGSDSIIALWDTTDWICQRTLADMTGPVRSISFSFDGSYIVGGSDEGAGLEIIHTETGEHVHSIKTPGGHPCTIVSWHPSKYWLAYTDLGGLKILGVDLTGERK</sequence>
<name>A0A420HKE0_9PEZI</name>
<dbReference type="Proteomes" id="UP000285405">
    <property type="component" value="Unassembled WGS sequence"/>
</dbReference>
<dbReference type="SUPFAM" id="SSF50978">
    <property type="entry name" value="WD40 repeat-like"/>
    <property type="match status" value="1"/>
</dbReference>
<dbReference type="FunFam" id="2.130.10.10:FF:000870">
    <property type="entry name" value="WD repeat-containing protein"/>
    <property type="match status" value="1"/>
</dbReference>
<dbReference type="OrthoDB" id="340259at2759"/>
<evidence type="ECO:0000256" key="3">
    <source>
        <dbReference type="ARBA" id="ARBA00046343"/>
    </source>
</evidence>
<dbReference type="InterPro" id="IPR015943">
    <property type="entry name" value="WD40/YVTN_repeat-like_dom_sf"/>
</dbReference>
<dbReference type="PROSITE" id="PS50294">
    <property type="entry name" value="WD_REPEATS_REGION"/>
    <property type="match status" value="2"/>
</dbReference>
<evidence type="ECO:0000256" key="1">
    <source>
        <dbReference type="ARBA" id="ARBA00022574"/>
    </source>
</evidence>
<comment type="caution">
    <text evidence="5">The sequence shown here is derived from an EMBL/GenBank/DDBJ whole genome shotgun (WGS) entry which is preliminary data.</text>
</comment>